<evidence type="ECO:0000313" key="1">
    <source>
        <dbReference type="EMBL" id="AHH13473.1"/>
    </source>
</evidence>
<dbReference type="AlphaFoldDB" id="W5T3K8"/>
<proteinExistence type="predicted"/>
<reference evidence="1" key="1">
    <citation type="submission" date="2013-04" db="EMBL/GenBank/DDBJ databases">
        <title>Comparative Genomics of Relapsing Fever Spirochetes.</title>
        <authorList>
            <person name="Schwan T.G."/>
            <person name="Raffel S.J."/>
            <person name="Porcella S.F."/>
            <person name="Martens C.A."/>
            <person name="Bruno D.P."/>
            <person name="Ricklefs S.M."/>
            <person name="Barbian K.B."/>
        </authorList>
    </citation>
    <scope>NUCLEOTIDE SEQUENCE</scope>
    <source>
        <strain evidence="1">YBT</strain>
        <plasmid evidence="1">unnamed</plasmid>
    </source>
</reference>
<gene>
    <name evidence="1" type="ORF">BHO_0900090</name>
</gene>
<protein>
    <submittedName>
        <fullName evidence="1">Uncharacterized protein</fullName>
    </submittedName>
</protein>
<accession>W5T3K8</accession>
<dbReference type="EMBL" id="CP005738">
    <property type="protein sequence ID" value="AHH13473.1"/>
    <property type="molecule type" value="Genomic_DNA"/>
</dbReference>
<name>W5T3K8_BORHE</name>
<keyword evidence="1" id="KW-0614">Plasmid</keyword>
<geneLocation type="plasmid" evidence="1">
    <name>unnamed</name>
</geneLocation>
<dbReference type="HOGENOM" id="CLU_3354922_0_0_12"/>
<organism evidence="1">
    <name type="scientific">Borrelia hermsii YBT</name>
    <dbReference type="NCBI Taxonomy" id="1313295"/>
    <lineage>
        <taxon>Bacteria</taxon>
        <taxon>Pseudomonadati</taxon>
        <taxon>Spirochaetota</taxon>
        <taxon>Spirochaetia</taxon>
        <taxon>Spirochaetales</taxon>
        <taxon>Borreliaceae</taxon>
        <taxon>Borrelia</taxon>
    </lineage>
</organism>
<sequence length="36" mass="4476">MYQTLNKLYNNFVDFQIFMFNIKEIIFMGRIGERKL</sequence>